<dbReference type="Proteomes" id="UP001499930">
    <property type="component" value="Unassembled WGS sequence"/>
</dbReference>
<dbReference type="InterPro" id="IPR001279">
    <property type="entry name" value="Metallo-B-lactamas"/>
</dbReference>
<dbReference type="Gene3D" id="3.60.15.10">
    <property type="entry name" value="Ribonuclease Z/Hydroxyacylglutathione hydrolase-like"/>
    <property type="match status" value="1"/>
</dbReference>
<dbReference type="PANTHER" id="PTHR42951:SF17">
    <property type="entry name" value="METALLO-BETA-LACTAMASE DOMAIN-CONTAINING PROTEIN"/>
    <property type="match status" value="1"/>
</dbReference>
<gene>
    <name evidence="3" type="ORF">GCM10017559_00040</name>
</gene>
<proteinExistence type="predicted"/>
<feature type="compositionally biased region" description="Low complexity" evidence="1">
    <location>
        <begin position="280"/>
        <end position="298"/>
    </location>
</feature>
<comment type="caution">
    <text evidence="3">The sequence shown here is derived from an EMBL/GenBank/DDBJ whole genome shotgun (WGS) entry which is preliminary data.</text>
</comment>
<feature type="compositionally biased region" description="Low complexity" evidence="1">
    <location>
        <begin position="437"/>
        <end position="447"/>
    </location>
</feature>
<protein>
    <recommendedName>
        <fullName evidence="2">Metallo-beta-lactamase domain-containing protein</fullName>
    </recommendedName>
</protein>
<dbReference type="PANTHER" id="PTHR42951">
    <property type="entry name" value="METALLO-BETA-LACTAMASE DOMAIN-CONTAINING"/>
    <property type="match status" value="1"/>
</dbReference>
<dbReference type="Pfam" id="PF00753">
    <property type="entry name" value="Lactamase_B"/>
    <property type="match status" value="1"/>
</dbReference>
<dbReference type="SUPFAM" id="SSF56281">
    <property type="entry name" value="Metallo-hydrolase/oxidoreductase"/>
    <property type="match status" value="1"/>
</dbReference>
<reference evidence="3 4" key="1">
    <citation type="journal article" date="2019" name="Int. J. Syst. Evol. Microbiol.">
        <title>The Global Catalogue of Microorganisms (GCM) 10K type strain sequencing project: providing services to taxonomists for standard genome sequencing and annotation.</title>
        <authorList>
            <consortium name="The Broad Institute Genomics Platform"/>
            <consortium name="The Broad Institute Genome Sequencing Center for Infectious Disease"/>
            <person name="Wu L."/>
            <person name="Ma J."/>
        </authorList>
    </citation>
    <scope>NUCLEOTIDE SEQUENCE [LARGE SCALE GENOMIC DNA]</scope>
    <source>
        <strain evidence="3 4">JCM 3106</strain>
    </source>
</reference>
<name>A0ABN3XPC4_9ACTN</name>
<organism evidence="3 4">
    <name type="scientific">Streptosporangium longisporum</name>
    <dbReference type="NCBI Taxonomy" id="46187"/>
    <lineage>
        <taxon>Bacteria</taxon>
        <taxon>Bacillati</taxon>
        <taxon>Actinomycetota</taxon>
        <taxon>Actinomycetes</taxon>
        <taxon>Streptosporangiales</taxon>
        <taxon>Streptosporangiaceae</taxon>
        <taxon>Streptosporangium</taxon>
    </lineage>
</organism>
<keyword evidence="4" id="KW-1185">Reference proteome</keyword>
<feature type="region of interest" description="Disordered" evidence="1">
    <location>
        <begin position="269"/>
        <end position="447"/>
    </location>
</feature>
<evidence type="ECO:0000259" key="2">
    <source>
        <dbReference type="SMART" id="SM00849"/>
    </source>
</evidence>
<dbReference type="SMART" id="SM00849">
    <property type="entry name" value="Lactamase_B"/>
    <property type="match status" value="1"/>
</dbReference>
<dbReference type="CDD" id="cd07721">
    <property type="entry name" value="yflN-like_MBL-fold"/>
    <property type="match status" value="1"/>
</dbReference>
<evidence type="ECO:0000313" key="3">
    <source>
        <dbReference type="EMBL" id="GAA2984454.1"/>
    </source>
</evidence>
<evidence type="ECO:0000313" key="4">
    <source>
        <dbReference type="Proteomes" id="UP001499930"/>
    </source>
</evidence>
<accession>A0ABN3XPC4</accession>
<dbReference type="EMBL" id="BAAAWD010000001">
    <property type="protein sequence ID" value="GAA2984454.1"/>
    <property type="molecule type" value="Genomic_DNA"/>
</dbReference>
<evidence type="ECO:0000256" key="1">
    <source>
        <dbReference type="SAM" id="MobiDB-lite"/>
    </source>
</evidence>
<dbReference type="InterPro" id="IPR050855">
    <property type="entry name" value="NDM-1-like"/>
</dbReference>
<sequence>MRGPYEIVFPGGAGPARRAPPCVNGVAALARPPYARGMEIVRLLPELHQLRFEVGHAYLWADPGALTLIDTGVAGSGPAIAEAVRSLGRDPGEIRTVVLTHFHEDHTGSAAEVAGWGDVTVMAHRLEAPVVRGEVPGPPPVFTDAPDWERDLYENMVKPPPAPPCRVDRELEDGDVIDFGGGARVVLADGHTDGSVAVYLPGRRVLFTGDAVASMDGTPILGVFNLDRPRAAETFRRLAALDADTVCFGHGDPLTGGPGEASEALRAAASRLPARDRQGRGTQESQTGRQGRGTQESRTGGRGRGRLPAARSRAGVHGPRAGLHGLPHARGRADARPARPAVLLPRQGDPGSVPRRTTRRGAAAYRPGGGPSRPPYGQERPVFTDSARLRRVASGTPPIVAPPLRPLPDRATRPSCPAGPRPTRTRTPPPEPGRAGGASSAPAPRGS</sequence>
<dbReference type="InterPro" id="IPR036866">
    <property type="entry name" value="RibonucZ/Hydroxyglut_hydro"/>
</dbReference>
<feature type="domain" description="Metallo-beta-lactamase" evidence="2">
    <location>
        <begin position="54"/>
        <end position="250"/>
    </location>
</feature>